<dbReference type="OrthoDB" id="566255at2759"/>
<gene>
    <name evidence="2" type="primary">LOC102579692</name>
</gene>
<accession>M0ZVW4</accession>
<evidence type="ECO:0000313" key="2">
    <source>
        <dbReference type="EnsemblPlants" id="PGSC0003DMT400009261"/>
    </source>
</evidence>
<protein>
    <submittedName>
        <fullName evidence="2">Uncharacterized protein</fullName>
    </submittedName>
</protein>
<dbReference type="HOGENOM" id="CLU_2927169_0_0_1"/>
<reference evidence="2" key="2">
    <citation type="submission" date="2015-06" db="UniProtKB">
        <authorList>
            <consortium name="EnsemblPlants"/>
        </authorList>
    </citation>
    <scope>IDENTIFICATION</scope>
    <source>
        <strain evidence="2">DM1-3 516 R44</strain>
    </source>
</reference>
<evidence type="ECO:0000256" key="1">
    <source>
        <dbReference type="SAM" id="Phobius"/>
    </source>
</evidence>
<sequence length="61" mass="6990">MLDYGYSIHLALENLTYSTMHIFQVLLLFFETLSLSFQKYNVNIPSGLMAAMTLRCISTSH</sequence>
<reference evidence="3" key="1">
    <citation type="journal article" date="2011" name="Nature">
        <title>Genome sequence and analysis of the tuber crop potato.</title>
        <authorList>
            <consortium name="The Potato Genome Sequencing Consortium"/>
        </authorList>
    </citation>
    <scope>NUCLEOTIDE SEQUENCE [LARGE SCALE GENOMIC DNA]</scope>
    <source>
        <strain evidence="3">cv. DM1-3 516 R44</strain>
    </source>
</reference>
<feature type="transmembrane region" description="Helical" evidence="1">
    <location>
        <begin position="20"/>
        <end position="37"/>
    </location>
</feature>
<dbReference type="Gramene" id="PGSC0003DMT400009261">
    <property type="protein sequence ID" value="PGSC0003DMT400009261"/>
    <property type="gene ID" value="PGSC0003DMG400003593"/>
</dbReference>
<dbReference type="AlphaFoldDB" id="M0ZVW4"/>
<dbReference type="ExpressionAtlas" id="M0ZVW4">
    <property type="expression patterns" value="baseline"/>
</dbReference>
<name>M0ZVW4_SOLTU</name>
<keyword evidence="3" id="KW-1185">Reference proteome</keyword>
<keyword evidence="1" id="KW-1133">Transmembrane helix</keyword>
<keyword evidence="1" id="KW-0812">Transmembrane</keyword>
<organism evidence="2 3">
    <name type="scientific">Solanum tuberosum</name>
    <name type="common">Potato</name>
    <dbReference type="NCBI Taxonomy" id="4113"/>
    <lineage>
        <taxon>Eukaryota</taxon>
        <taxon>Viridiplantae</taxon>
        <taxon>Streptophyta</taxon>
        <taxon>Embryophyta</taxon>
        <taxon>Tracheophyta</taxon>
        <taxon>Spermatophyta</taxon>
        <taxon>Magnoliopsida</taxon>
        <taxon>eudicotyledons</taxon>
        <taxon>Gunneridae</taxon>
        <taxon>Pentapetalae</taxon>
        <taxon>asterids</taxon>
        <taxon>lamiids</taxon>
        <taxon>Solanales</taxon>
        <taxon>Solanaceae</taxon>
        <taxon>Solanoideae</taxon>
        <taxon>Solaneae</taxon>
        <taxon>Solanum</taxon>
    </lineage>
</organism>
<keyword evidence="1" id="KW-0472">Membrane</keyword>
<dbReference type="EnsemblPlants" id="PGSC0003DMT400009261">
    <property type="protein sequence ID" value="PGSC0003DMT400009261"/>
    <property type="gene ID" value="PGSC0003DMG400003593"/>
</dbReference>
<dbReference type="Proteomes" id="UP000011115">
    <property type="component" value="Unassembled WGS sequence"/>
</dbReference>
<proteinExistence type="predicted"/>
<evidence type="ECO:0000313" key="3">
    <source>
        <dbReference type="Proteomes" id="UP000011115"/>
    </source>
</evidence>